<keyword evidence="2" id="KW-0812">Transmembrane</keyword>
<feature type="transmembrane region" description="Helical" evidence="2">
    <location>
        <begin position="69"/>
        <end position="86"/>
    </location>
</feature>
<feature type="transmembrane region" description="Helical" evidence="2">
    <location>
        <begin position="325"/>
        <end position="344"/>
    </location>
</feature>
<feature type="transmembrane region" description="Helical" evidence="2">
    <location>
        <begin position="6"/>
        <end position="28"/>
    </location>
</feature>
<feature type="transmembrane region" description="Helical" evidence="2">
    <location>
        <begin position="534"/>
        <end position="553"/>
    </location>
</feature>
<protein>
    <submittedName>
        <fullName evidence="3">Uncharacterized protein</fullName>
    </submittedName>
</protein>
<feature type="transmembrane region" description="Helical" evidence="2">
    <location>
        <begin position="297"/>
        <end position="319"/>
    </location>
</feature>
<feature type="transmembrane region" description="Helical" evidence="2">
    <location>
        <begin position="573"/>
        <end position="593"/>
    </location>
</feature>
<evidence type="ECO:0000313" key="3">
    <source>
        <dbReference type="EMBL" id="SDT85486.1"/>
    </source>
</evidence>
<keyword evidence="2" id="KW-0472">Membrane</keyword>
<feature type="transmembrane region" description="Helical" evidence="2">
    <location>
        <begin position="410"/>
        <end position="431"/>
    </location>
</feature>
<dbReference type="Pfam" id="PF20176">
    <property type="entry name" value="DUF6541"/>
    <property type="match status" value="2"/>
</dbReference>
<dbReference type="EMBL" id="LT629792">
    <property type="protein sequence ID" value="SDT85486.1"/>
    <property type="molecule type" value="Genomic_DNA"/>
</dbReference>
<dbReference type="InterPro" id="IPR046671">
    <property type="entry name" value="DUF6541"/>
</dbReference>
<keyword evidence="4" id="KW-1185">Reference proteome</keyword>
<feature type="transmembrane region" description="Helical" evidence="2">
    <location>
        <begin position="215"/>
        <end position="235"/>
    </location>
</feature>
<feature type="transmembrane region" description="Helical" evidence="2">
    <location>
        <begin position="240"/>
        <end position="260"/>
    </location>
</feature>
<feature type="transmembrane region" description="Helical" evidence="2">
    <location>
        <begin position="613"/>
        <end position="633"/>
    </location>
</feature>
<accession>A0ABY0V4N7</accession>
<evidence type="ECO:0000256" key="2">
    <source>
        <dbReference type="SAM" id="Phobius"/>
    </source>
</evidence>
<feature type="transmembrane region" description="Helical" evidence="2">
    <location>
        <begin position="351"/>
        <end position="373"/>
    </location>
</feature>
<organism evidence="3 4">
    <name type="scientific">Schaalia radingae</name>
    <dbReference type="NCBI Taxonomy" id="131110"/>
    <lineage>
        <taxon>Bacteria</taxon>
        <taxon>Bacillati</taxon>
        <taxon>Actinomycetota</taxon>
        <taxon>Actinomycetes</taxon>
        <taxon>Actinomycetales</taxon>
        <taxon>Actinomycetaceae</taxon>
        <taxon>Schaalia</taxon>
    </lineage>
</organism>
<feature type="transmembrane region" description="Helical" evidence="2">
    <location>
        <begin position="266"/>
        <end position="285"/>
    </location>
</feature>
<name>A0ABY0V4N7_9ACTO</name>
<feature type="transmembrane region" description="Helical" evidence="2">
    <location>
        <begin position="35"/>
        <end position="57"/>
    </location>
</feature>
<sequence>MNWVAWLGLMPLVIAMVVIAILPGYFWVRTQIRSSVVAAAAGPALTVGTVSILSMIWHALGVPYTRATVMPVLALLTCAGAAVYVLRRRANPEHGELLGDSLVARPPLRADAPASHAYRILSRRARGAIWFMVFVGWVLAALPMLIAANPRDPVQQWDSVFHVNGVWSILETSRADPFGGLAPLYGGREVFYPNAWHAFTALFATPETVIQTSNAASLALMALWAIGGTAFTAVVTTSRVAVVVAPVAAGCMLSMPADALTMYNQWPNALGVILLPGIAAMSLVWGRRLARSTDRGLAGAFAHLPLGGLIALGFVGMVLAHPTAAFSLAVLLIPPIIASMFILVRRSAWIGHYGVAAATGVVCVVAVCAPLWMLGMDRVQAMGDYPRRGISYEQAFSTFLTPYPPFTRTIGLILTITITAVLMLIGIIALIRGAFVWSRVVKNDIPTWPWPSVVQPEAAVPSGAAAPSDEAAQTDAALHCQTADSHDAAEQPSAMLQDSTEPPSSTASMTVSERADLWIATRQRVRESYGPRPTTWLIVSFLLFAALTFMAYAPDFPGRTYLLAPWYMDARRIMGVQNLTMIPLIAFGFEQLVNWVRSHRVRAADEHHAQSSLWRVGALLGVWIVAMSLGGAMDARLWAVRYVYDADHLGKPGMSTNAELNMFRRMPQTVPEDALIVGDPIAGEAYSLSIGQRQVVFRQLSTVNKDTVSQDILRRSFNEIHTNPEVCQVVRDLGITHFFEDEDGQYYNFARSSRMPGFYNVDTSHGFELVDTGGTAKLYRITACD</sequence>
<evidence type="ECO:0000256" key="1">
    <source>
        <dbReference type="SAM" id="MobiDB-lite"/>
    </source>
</evidence>
<dbReference type="RefSeq" id="WP_154955729.1">
    <property type="nucleotide sequence ID" value="NZ_LT629792.1"/>
</dbReference>
<reference evidence="3 4" key="1">
    <citation type="submission" date="2016-10" db="EMBL/GenBank/DDBJ databases">
        <authorList>
            <person name="Varghese N."/>
            <person name="Submissions S."/>
        </authorList>
    </citation>
    <scope>NUCLEOTIDE SEQUENCE [LARGE SCALE GENOMIC DNA]</scope>
    <source>
        <strain evidence="3 4">DSM 9169</strain>
    </source>
</reference>
<feature type="transmembrane region" description="Helical" evidence="2">
    <location>
        <begin position="128"/>
        <end position="148"/>
    </location>
</feature>
<keyword evidence="2" id="KW-1133">Transmembrane helix</keyword>
<gene>
    <name evidence="3" type="ORF">SAMN04489714_0070</name>
</gene>
<feature type="region of interest" description="Disordered" evidence="1">
    <location>
        <begin position="489"/>
        <end position="510"/>
    </location>
</feature>
<feature type="compositionally biased region" description="Polar residues" evidence="1">
    <location>
        <begin position="494"/>
        <end position="510"/>
    </location>
</feature>
<dbReference type="Proteomes" id="UP000198976">
    <property type="component" value="Chromosome I"/>
</dbReference>
<evidence type="ECO:0000313" key="4">
    <source>
        <dbReference type="Proteomes" id="UP000198976"/>
    </source>
</evidence>
<proteinExistence type="predicted"/>